<dbReference type="InterPro" id="IPR001254">
    <property type="entry name" value="Trypsin_dom"/>
</dbReference>
<dbReference type="Pfam" id="PF00089">
    <property type="entry name" value="Trypsin"/>
    <property type="match status" value="1"/>
</dbReference>
<reference evidence="10 11" key="1">
    <citation type="journal article" date="2007" name="Nature">
        <title>Evolution of genes and genomes on the Drosophila phylogeny.</title>
        <authorList>
            <consortium name="Drosophila 12 Genomes Consortium"/>
            <person name="Clark A.G."/>
            <person name="Eisen M.B."/>
            <person name="Smith D.R."/>
            <person name="Bergman C.M."/>
            <person name="Oliver B."/>
            <person name="Markow T.A."/>
            <person name="Kaufman T.C."/>
            <person name="Kellis M."/>
            <person name="Gelbart W."/>
            <person name="Iyer V.N."/>
            <person name="Pollard D.A."/>
            <person name="Sackton T.B."/>
            <person name="Larracuente A.M."/>
            <person name="Singh N.D."/>
            <person name="Abad J.P."/>
            <person name="Abt D.N."/>
            <person name="Adryan B."/>
            <person name="Aguade M."/>
            <person name="Akashi H."/>
            <person name="Anderson W.W."/>
            <person name="Aquadro C.F."/>
            <person name="Ardell D.H."/>
            <person name="Arguello R."/>
            <person name="Artieri C.G."/>
            <person name="Barbash D.A."/>
            <person name="Barker D."/>
            <person name="Barsanti P."/>
            <person name="Batterham P."/>
            <person name="Batzoglou S."/>
            <person name="Begun D."/>
            <person name="Bhutkar A."/>
            <person name="Blanco E."/>
            <person name="Bosak S.A."/>
            <person name="Bradley R.K."/>
            <person name="Brand A.D."/>
            <person name="Brent M.R."/>
            <person name="Brooks A.N."/>
            <person name="Brown R.H."/>
            <person name="Butlin R.K."/>
            <person name="Caggese C."/>
            <person name="Calvi B.R."/>
            <person name="Bernardo de Carvalho A."/>
            <person name="Caspi A."/>
            <person name="Castrezana S."/>
            <person name="Celniker S.E."/>
            <person name="Chang J.L."/>
            <person name="Chapple C."/>
            <person name="Chatterji S."/>
            <person name="Chinwalla A."/>
            <person name="Civetta A."/>
            <person name="Clifton S.W."/>
            <person name="Comeron J.M."/>
            <person name="Costello J.C."/>
            <person name="Coyne J.A."/>
            <person name="Daub J."/>
            <person name="David R.G."/>
            <person name="Delcher A.L."/>
            <person name="Delehaunty K."/>
            <person name="Do C.B."/>
            <person name="Ebling H."/>
            <person name="Edwards K."/>
            <person name="Eickbush T."/>
            <person name="Evans J.D."/>
            <person name="Filipski A."/>
            <person name="Findeiss S."/>
            <person name="Freyhult E."/>
            <person name="Fulton L."/>
            <person name="Fulton R."/>
            <person name="Garcia A.C."/>
            <person name="Gardiner A."/>
            <person name="Garfield D.A."/>
            <person name="Garvin B.E."/>
            <person name="Gibson G."/>
            <person name="Gilbert D."/>
            <person name="Gnerre S."/>
            <person name="Godfrey J."/>
            <person name="Good R."/>
            <person name="Gotea V."/>
            <person name="Gravely B."/>
            <person name="Greenberg A.J."/>
            <person name="Griffiths-Jones S."/>
            <person name="Gross S."/>
            <person name="Guigo R."/>
            <person name="Gustafson E.A."/>
            <person name="Haerty W."/>
            <person name="Hahn M.W."/>
            <person name="Halligan D.L."/>
            <person name="Halpern A.L."/>
            <person name="Halter G.M."/>
            <person name="Han M.V."/>
            <person name="Heger A."/>
            <person name="Hillier L."/>
            <person name="Hinrichs A.S."/>
            <person name="Holmes I."/>
            <person name="Hoskins R.A."/>
            <person name="Hubisz M.J."/>
            <person name="Hultmark D."/>
            <person name="Huntley M.A."/>
            <person name="Jaffe D.B."/>
            <person name="Jagadeeshan S."/>
            <person name="Jeck W.R."/>
            <person name="Johnson J."/>
            <person name="Jones C.D."/>
            <person name="Jordan W.C."/>
            <person name="Karpen G.H."/>
            <person name="Kataoka E."/>
            <person name="Keightley P.D."/>
            <person name="Kheradpour P."/>
            <person name="Kirkness E.F."/>
            <person name="Koerich L.B."/>
            <person name="Kristiansen K."/>
            <person name="Kudrna D."/>
            <person name="Kulathinal R.J."/>
            <person name="Kumar S."/>
            <person name="Kwok R."/>
            <person name="Lander E."/>
            <person name="Langley C.H."/>
            <person name="Lapoint R."/>
            <person name="Lazzaro B.P."/>
            <person name="Lee S.J."/>
            <person name="Levesque L."/>
            <person name="Li R."/>
            <person name="Lin C.F."/>
            <person name="Lin M.F."/>
            <person name="Lindblad-Toh K."/>
            <person name="Llopart A."/>
            <person name="Long M."/>
            <person name="Low L."/>
            <person name="Lozovsky E."/>
            <person name="Lu J."/>
            <person name="Luo M."/>
            <person name="Machado C.A."/>
            <person name="Makalowski W."/>
            <person name="Marzo M."/>
            <person name="Matsuda M."/>
            <person name="Matzkin L."/>
            <person name="McAllister B."/>
            <person name="McBride C.S."/>
            <person name="McKernan B."/>
            <person name="McKernan K."/>
            <person name="Mendez-Lago M."/>
            <person name="Minx P."/>
            <person name="Mollenhauer M.U."/>
            <person name="Montooth K."/>
            <person name="Mount S.M."/>
            <person name="Mu X."/>
            <person name="Myers E."/>
            <person name="Negre B."/>
            <person name="Newfeld S."/>
            <person name="Nielsen R."/>
            <person name="Noor M.A."/>
            <person name="O'Grady P."/>
            <person name="Pachter L."/>
            <person name="Papaceit M."/>
            <person name="Parisi M.J."/>
            <person name="Parisi M."/>
            <person name="Parts L."/>
            <person name="Pedersen J.S."/>
            <person name="Pesole G."/>
            <person name="Phillippy A.M."/>
            <person name="Ponting C.P."/>
            <person name="Pop M."/>
            <person name="Porcelli D."/>
            <person name="Powell J.R."/>
            <person name="Prohaska S."/>
            <person name="Pruitt K."/>
            <person name="Puig M."/>
            <person name="Quesneville H."/>
            <person name="Ram K.R."/>
            <person name="Rand D."/>
            <person name="Rasmussen M.D."/>
            <person name="Reed L.K."/>
            <person name="Reenan R."/>
            <person name="Reily A."/>
            <person name="Remington K.A."/>
            <person name="Rieger T.T."/>
            <person name="Ritchie M.G."/>
            <person name="Robin C."/>
            <person name="Rogers Y.H."/>
            <person name="Rohde C."/>
            <person name="Rozas J."/>
            <person name="Rubenfield M.J."/>
            <person name="Ruiz A."/>
            <person name="Russo S."/>
            <person name="Salzberg S.L."/>
            <person name="Sanchez-Gracia A."/>
            <person name="Saranga D.J."/>
            <person name="Sato H."/>
            <person name="Schaeffer S.W."/>
            <person name="Schatz M.C."/>
            <person name="Schlenke T."/>
            <person name="Schwartz R."/>
            <person name="Segarra C."/>
            <person name="Singh R.S."/>
            <person name="Sirot L."/>
            <person name="Sirota M."/>
            <person name="Sisneros N.B."/>
            <person name="Smith C.D."/>
            <person name="Smith T.F."/>
            <person name="Spieth J."/>
            <person name="Stage D.E."/>
            <person name="Stark A."/>
            <person name="Stephan W."/>
            <person name="Strausberg R.L."/>
            <person name="Strempel S."/>
            <person name="Sturgill D."/>
            <person name="Sutton G."/>
            <person name="Sutton G.G."/>
            <person name="Tao W."/>
            <person name="Teichmann S."/>
            <person name="Tobari Y.N."/>
            <person name="Tomimura Y."/>
            <person name="Tsolas J.M."/>
            <person name="Valente V.L."/>
            <person name="Venter E."/>
            <person name="Venter J.C."/>
            <person name="Vicario S."/>
            <person name="Vieira F.G."/>
            <person name="Vilella A.J."/>
            <person name="Villasante A."/>
            <person name="Walenz B."/>
            <person name="Wang J."/>
            <person name="Wasserman M."/>
            <person name="Watts T."/>
            <person name="Wilson D."/>
            <person name="Wilson R.K."/>
            <person name="Wing R.A."/>
            <person name="Wolfner M.F."/>
            <person name="Wong A."/>
            <person name="Wong G.K."/>
            <person name="Wu C.I."/>
            <person name="Wu G."/>
            <person name="Yamamoto D."/>
            <person name="Yang H.P."/>
            <person name="Yang S.P."/>
            <person name="Yorke J.A."/>
            <person name="Yoshida K."/>
            <person name="Zdobnov E."/>
            <person name="Zhang P."/>
            <person name="Zhang Y."/>
            <person name="Zimin A.V."/>
            <person name="Baldwin J."/>
            <person name="Abdouelleil A."/>
            <person name="Abdulkadir J."/>
            <person name="Abebe A."/>
            <person name="Abera B."/>
            <person name="Abreu J."/>
            <person name="Acer S.C."/>
            <person name="Aftuck L."/>
            <person name="Alexander A."/>
            <person name="An P."/>
            <person name="Anderson E."/>
            <person name="Anderson S."/>
            <person name="Arachi H."/>
            <person name="Azer M."/>
            <person name="Bachantsang P."/>
            <person name="Barry A."/>
            <person name="Bayul T."/>
            <person name="Berlin A."/>
            <person name="Bessette D."/>
            <person name="Bloom T."/>
            <person name="Blye J."/>
            <person name="Boguslavskiy L."/>
            <person name="Bonnet C."/>
            <person name="Boukhgalter B."/>
            <person name="Bourzgui I."/>
            <person name="Brown A."/>
            <person name="Cahill P."/>
            <person name="Channer S."/>
            <person name="Cheshatsang Y."/>
            <person name="Chuda L."/>
            <person name="Citroen M."/>
            <person name="Collymore A."/>
            <person name="Cooke P."/>
            <person name="Costello M."/>
            <person name="D'Aco K."/>
            <person name="Daza R."/>
            <person name="De Haan G."/>
            <person name="DeGray S."/>
            <person name="DeMaso C."/>
            <person name="Dhargay N."/>
            <person name="Dooley K."/>
            <person name="Dooley E."/>
            <person name="Doricent M."/>
            <person name="Dorje P."/>
            <person name="Dorjee K."/>
            <person name="Dupes A."/>
            <person name="Elong R."/>
            <person name="Falk J."/>
            <person name="Farina A."/>
            <person name="Faro S."/>
            <person name="Ferguson D."/>
            <person name="Fisher S."/>
            <person name="Foley C.D."/>
            <person name="Franke A."/>
            <person name="Friedrich D."/>
            <person name="Gadbois L."/>
            <person name="Gearin G."/>
            <person name="Gearin C.R."/>
            <person name="Giannoukos G."/>
            <person name="Goode T."/>
            <person name="Graham J."/>
            <person name="Grandbois E."/>
            <person name="Grewal S."/>
            <person name="Gyaltsen K."/>
            <person name="Hafez N."/>
            <person name="Hagos B."/>
            <person name="Hall J."/>
            <person name="Henson C."/>
            <person name="Hollinger A."/>
            <person name="Honan T."/>
            <person name="Huard M.D."/>
            <person name="Hughes L."/>
            <person name="Hurhula B."/>
            <person name="Husby M.E."/>
            <person name="Kamat A."/>
            <person name="Kanga B."/>
            <person name="Kashin S."/>
            <person name="Khazanovich D."/>
            <person name="Kisner P."/>
            <person name="Lance K."/>
            <person name="Lara M."/>
            <person name="Lee W."/>
            <person name="Lennon N."/>
            <person name="Letendre F."/>
            <person name="LeVine R."/>
            <person name="Lipovsky A."/>
            <person name="Liu X."/>
            <person name="Liu J."/>
            <person name="Liu S."/>
            <person name="Lokyitsang T."/>
            <person name="Lokyitsang Y."/>
            <person name="Lubonja R."/>
            <person name="Lui A."/>
            <person name="MacDonald P."/>
            <person name="Magnisalis V."/>
            <person name="Maru K."/>
            <person name="Matthews C."/>
            <person name="McCusker W."/>
            <person name="McDonough S."/>
            <person name="Mehta T."/>
            <person name="Meldrim J."/>
            <person name="Meneus L."/>
            <person name="Mihai O."/>
            <person name="Mihalev A."/>
            <person name="Mihova T."/>
            <person name="Mittelman R."/>
            <person name="Mlenga V."/>
            <person name="Montmayeur A."/>
            <person name="Mulrain L."/>
            <person name="Navidi A."/>
            <person name="Naylor J."/>
            <person name="Negash T."/>
            <person name="Nguyen T."/>
            <person name="Nguyen N."/>
            <person name="Nicol R."/>
            <person name="Norbu C."/>
            <person name="Norbu N."/>
            <person name="Novod N."/>
            <person name="O'Neill B."/>
            <person name="Osman S."/>
            <person name="Markiewicz E."/>
            <person name="Oyono O.L."/>
            <person name="Patti C."/>
            <person name="Phunkhang P."/>
            <person name="Pierre F."/>
            <person name="Priest M."/>
            <person name="Raghuraman S."/>
            <person name="Rege F."/>
            <person name="Reyes R."/>
            <person name="Rise C."/>
            <person name="Rogov P."/>
            <person name="Ross K."/>
            <person name="Ryan E."/>
            <person name="Settipalli S."/>
            <person name="Shea T."/>
            <person name="Sherpa N."/>
            <person name="Shi L."/>
            <person name="Shih D."/>
            <person name="Sparrow T."/>
            <person name="Spaulding J."/>
            <person name="Stalker J."/>
            <person name="Stange-Thomann N."/>
            <person name="Stavropoulos S."/>
            <person name="Stone C."/>
            <person name="Strader C."/>
            <person name="Tesfaye S."/>
            <person name="Thomson T."/>
            <person name="Thoulutsang Y."/>
            <person name="Thoulutsang D."/>
            <person name="Topham K."/>
            <person name="Topping I."/>
            <person name="Tsamla T."/>
            <person name="Vassiliev H."/>
            <person name="Vo A."/>
            <person name="Wangchuk T."/>
            <person name="Wangdi T."/>
            <person name="Weiand M."/>
            <person name="Wilkinson J."/>
            <person name="Wilson A."/>
            <person name="Yadav S."/>
            <person name="Young G."/>
            <person name="Yu Q."/>
            <person name="Zembek L."/>
            <person name="Zhong D."/>
            <person name="Zimmer A."/>
            <person name="Zwirko Z."/>
            <person name="Jaffe D.B."/>
            <person name="Alvarez P."/>
            <person name="Brockman W."/>
            <person name="Butler J."/>
            <person name="Chin C."/>
            <person name="Gnerre S."/>
            <person name="Grabherr M."/>
            <person name="Kleber M."/>
            <person name="Mauceli E."/>
            <person name="MacCallum I."/>
        </authorList>
    </citation>
    <scope>NUCLEOTIDE SEQUENCE [LARGE SCALE GENOMIC DNA]</scope>
    <source>
        <strain evidence="11">Tucson 14030-0811.24</strain>
    </source>
</reference>
<evidence type="ECO:0000259" key="9">
    <source>
        <dbReference type="PROSITE" id="PS50240"/>
    </source>
</evidence>
<dbReference type="PANTHER" id="PTHR24258:SF144">
    <property type="entry name" value="GH14088P"/>
    <property type="match status" value="1"/>
</dbReference>
<dbReference type="SMART" id="SM00020">
    <property type="entry name" value="Tryp_SPc"/>
    <property type="match status" value="1"/>
</dbReference>
<organism evidence="10 11">
    <name type="scientific">Drosophila willistoni</name>
    <name type="common">Fruit fly</name>
    <dbReference type="NCBI Taxonomy" id="7260"/>
    <lineage>
        <taxon>Eukaryota</taxon>
        <taxon>Metazoa</taxon>
        <taxon>Ecdysozoa</taxon>
        <taxon>Arthropoda</taxon>
        <taxon>Hexapoda</taxon>
        <taxon>Insecta</taxon>
        <taxon>Pterygota</taxon>
        <taxon>Neoptera</taxon>
        <taxon>Endopterygota</taxon>
        <taxon>Diptera</taxon>
        <taxon>Brachycera</taxon>
        <taxon>Muscomorpha</taxon>
        <taxon>Ephydroidea</taxon>
        <taxon>Drosophilidae</taxon>
        <taxon>Drosophila</taxon>
        <taxon>Sophophora</taxon>
    </lineage>
</organism>
<dbReference type="GO" id="GO:0006508">
    <property type="term" value="P:proteolysis"/>
    <property type="evidence" value="ECO:0007669"/>
    <property type="project" value="InterPro"/>
</dbReference>
<feature type="domain" description="Peptidase S1" evidence="9">
    <location>
        <begin position="47"/>
        <end position="307"/>
    </location>
</feature>
<dbReference type="FunFam" id="2.40.10.10:FF:000028">
    <property type="entry name" value="Serine protease easter"/>
    <property type="match status" value="1"/>
</dbReference>
<evidence type="ECO:0000256" key="7">
    <source>
        <dbReference type="ARBA" id="ARBA00024195"/>
    </source>
</evidence>
<feature type="chain" id="PRO_5006386960" description="Peptidase S1 domain-containing protein" evidence="8">
    <location>
        <begin position="31"/>
        <end position="307"/>
    </location>
</feature>
<dbReference type="PANTHER" id="PTHR24258">
    <property type="entry name" value="SERINE PROTEASE-RELATED"/>
    <property type="match status" value="1"/>
</dbReference>
<keyword evidence="2 8" id="KW-0732">Signal</keyword>
<name>A0A0Q9WNY8_DROWI</name>
<sequence>MSRFLNYISVLFNGIVLFQLITLNGEGALAQQSQLPRECGKLNEKLFYNGRSITALNEYPWLGLLGFKEPNYPISYNCVAVLISQRYVVVPAHCITDKNADALSVIFGDWRVDNNIHLRDCDRTQCAPPPKVYYLEEVVPHFQFVESHLDNDIGLAKVKENVQFSDYIQPICLPPANERDDQYIGQRLEIAGYPFKYRPDFDVNSFRMKTLTHMTSFEYCQAGLTEQERTELNMSTKQMCGFVLGGKALISGSAVMGVNLIDGKPNSFYLMGILTFGEIQNGLVDLDSPTWFQRVSPYRDLILQNMT</sequence>
<evidence type="ECO:0000313" key="11">
    <source>
        <dbReference type="Proteomes" id="UP000007798"/>
    </source>
</evidence>
<evidence type="ECO:0000256" key="3">
    <source>
        <dbReference type="ARBA" id="ARBA00022837"/>
    </source>
</evidence>
<evidence type="ECO:0000256" key="2">
    <source>
        <dbReference type="ARBA" id="ARBA00022729"/>
    </source>
</evidence>
<gene>
    <name evidence="10" type="primary">Dwil\GK27782</name>
    <name evidence="10" type="ORF">Dwil_GK27782</name>
</gene>
<keyword evidence="5" id="KW-1015">Disulfide bond</keyword>
<evidence type="ECO:0000256" key="8">
    <source>
        <dbReference type="SAM" id="SignalP"/>
    </source>
</evidence>
<dbReference type="AlphaFoldDB" id="A0A0Q9WNY8"/>
<keyword evidence="4" id="KW-0865">Zymogen</keyword>
<feature type="signal peptide" evidence="8">
    <location>
        <begin position="1"/>
        <end position="30"/>
    </location>
</feature>
<evidence type="ECO:0000256" key="5">
    <source>
        <dbReference type="ARBA" id="ARBA00023157"/>
    </source>
</evidence>
<dbReference type="GO" id="GO:0004252">
    <property type="term" value="F:serine-type endopeptidase activity"/>
    <property type="evidence" value="ECO:0007669"/>
    <property type="project" value="InterPro"/>
</dbReference>
<evidence type="ECO:0000256" key="1">
    <source>
        <dbReference type="ARBA" id="ARBA00022723"/>
    </source>
</evidence>
<dbReference type="GO" id="GO:0046872">
    <property type="term" value="F:metal ion binding"/>
    <property type="evidence" value="ECO:0007669"/>
    <property type="project" value="UniProtKB-KW"/>
</dbReference>
<keyword evidence="6" id="KW-0325">Glycoprotein</keyword>
<dbReference type="Gene3D" id="2.40.10.10">
    <property type="entry name" value="Trypsin-like serine proteases"/>
    <property type="match status" value="1"/>
</dbReference>
<accession>A0A0Q9WNY8</accession>
<dbReference type="Proteomes" id="UP000007798">
    <property type="component" value="Unassembled WGS sequence"/>
</dbReference>
<comment type="similarity">
    <text evidence="7">Belongs to the peptidase S1 family. CLIP subfamily.</text>
</comment>
<keyword evidence="3" id="KW-0106">Calcium</keyword>
<dbReference type="OrthoDB" id="7954821at2759"/>
<dbReference type="SUPFAM" id="SSF50494">
    <property type="entry name" value="Trypsin-like serine proteases"/>
    <property type="match status" value="1"/>
</dbReference>
<evidence type="ECO:0000313" key="10">
    <source>
        <dbReference type="EMBL" id="KRF97589.1"/>
    </source>
</evidence>
<evidence type="ECO:0000256" key="4">
    <source>
        <dbReference type="ARBA" id="ARBA00023145"/>
    </source>
</evidence>
<dbReference type="InterPro" id="IPR009003">
    <property type="entry name" value="Peptidase_S1_PA"/>
</dbReference>
<dbReference type="InterPro" id="IPR043504">
    <property type="entry name" value="Peptidase_S1_PA_chymotrypsin"/>
</dbReference>
<dbReference type="EMBL" id="CH963846">
    <property type="protein sequence ID" value="KRF97589.1"/>
    <property type="molecule type" value="Genomic_DNA"/>
</dbReference>
<dbReference type="SMR" id="A0A0Q9WNY8"/>
<keyword evidence="1" id="KW-0479">Metal-binding</keyword>
<evidence type="ECO:0000256" key="6">
    <source>
        <dbReference type="ARBA" id="ARBA00023180"/>
    </source>
</evidence>
<dbReference type="PROSITE" id="PS50240">
    <property type="entry name" value="TRYPSIN_DOM"/>
    <property type="match status" value="1"/>
</dbReference>
<dbReference type="InParanoid" id="A0A0Q9WNY8"/>
<dbReference type="KEGG" id="dwi:26529784"/>
<proteinExistence type="inferred from homology"/>
<protein>
    <recommendedName>
        <fullName evidence="9">Peptidase S1 domain-containing protein</fullName>
    </recommendedName>
</protein>
<keyword evidence="11" id="KW-1185">Reference proteome</keyword>